<feature type="region of interest" description="Disordered" evidence="4">
    <location>
        <begin position="226"/>
        <end position="247"/>
    </location>
</feature>
<keyword evidence="6" id="KW-0808">Transferase</keyword>
<feature type="coiled-coil region" evidence="3">
    <location>
        <begin position="261"/>
        <end position="288"/>
    </location>
</feature>
<sequence>MVVVGLRKSDIRLTELVSFKGGFGFFHGVARVRADSTFHPISAKLLKEGYTPAERTNIVEEATILSDLRHVNVLSVHGMSKDGPIILVHEPTKRGYLSDFLAKNTTDNSLLRKIALDIVDALIYLSSRNVVHWDVAARNVLVTEDVRCKLANFARRKEADDPAPEGWYTAPTQERLMRWSPPEVVGRETQQQRRMSVQEDIWGFGLFLYELFTAGLQDAASNRSSLYEPLADDGDGQPAGDEEEEEPNPYAHLMFEDEVPKDEIATENESLRQEMERLRQELLSTLGEISVSSGQDTHRVKQDFSSAYQLPRELLEQQQQQQQQQAQMQQQQQAHLQQQIDQWQARQAQHEQQQQHASPWQQQQQQQQQQQRRRSSGGVAGFSGTGYEPEVYDVSETGVEEEEFGFKTQQMFAGFFSTNNSTTATPAAPGSSSSKQLSSGTASRYQQQQQYQPQQQQPPRQQQRTQDRPQLSWRERQQQMQQPSPYQPRHQQQQQHSSGGDGSAPAPMPLVSFGAKQPSSQSAVTAPPPPPSSSQQQQQHQQQHQQQQEDTSDRDPNLITPPKRKIFDLSAFTN</sequence>
<evidence type="ECO:0000256" key="3">
    <source>
        <dbReference type="SAM" id="Coils"/>
    </source>
</evidence>
<evidence type="ECO:0000313" key="6">
    <source>
        <dbReference type="EMBL" id="EGD80456.1"/>
    </source>
</evidence>
<dbReference type="STRING" id="946362.F2US51"/>
<dbReference type="InterPro" id="IPR050198">
    <property type="entry name" value="Non-receptor_tyrosine_kinases"/>
</dbReference>
<dbReference type="InterPro" id="IPR011009">
    <property type="entry name" value="Kinase-like_dom_sf"/>
</dbReference>
<protein>
    <submittedName>
        <fullName evidence="6">TK/EPH protein kinase</fullName>
    </submittedName>
</protein>
<dbReference type="Gene3D" id="1.10.510.10">
    <property type="entry name" value="Transferase(Phosphotransferase) domain 1"/>
    <property type="match status" value="1"/>
</dbReference>
<keyword evidence="2" id="KW-0067">ATP-binding</keyword>
<dbReference type="PRINTS" id="PR00109">
    <property type="entry name" value="TYRKINASE"/>
</dbReference>
<evidence type="ECO:0000256" key="2">
    <source>
        <dbReference type="ARBA" id="ARBA00022840"/>
    </source>
</evidence>
<keyword evidence="3" id="KW-0175">Coiled coil</keyword>
<organism evidence="7">
    <name type="scientific">Salpingoeca rosetta (strain ATCC 50818 / BSB-021)</name>
    <dbReference type="NCBI Taxonomy" id="946362"/>
    <lineage>
        <taxon>Eukaryota</taxon>
        <taxon>Choanoflagellata</taxon>
        <taxon>Craspedida</taxon>
        <taxon>Salpingoecidae</taxon>
        <taxon>Salpingoeca</taxon>
    </lineage>
</organism>
<dbReference type="OMA" id="RCKLANF"/>
<dbReference type="RefSeq" id="XP_004988020.1">
    <property type="nucleotide sequence ID" value="XM_004987963.1"/>
</dbReference>
<dbReference type="Pfam" id="PF07714">
    <property type="entry name" value="PK_Tyr_Ser-Thr"/>
    <property type="match status" value="1"/>
</dbReference>
<accession>F2US51</accession>
<dbReference type="PANTHER" id="PTHR24418">
    <property type="entry name" value="TYROSINE-PROTEIN KINASE"/>
    <property type="match status" value="1"/>
</dbReference>
<dbReference type="InterPro" id="IPR008266">
    <property type="entry name" value="Tyr_kinase_AS"/>
</dbReference>
<feature type="domain" description="Protein kinase" evidence="5">
    <location>
        <begin position="15"/>
        <end position="336"/>
    </location>
</feature>
<dbReference type="eggNOG" id="KOG0196">
    <property type="taxonomic scope" value="Eukaryota"/>
</dbReference>
<dbReference type="InterPro" id="IPR001245">
    <property type="entry name" value="Ser-Thr/Tyr_kinase_cat_dom"/>
</dbReference>
<dbReference type="GeneID" id="16068546"/>
<dbReference type="GO" id="GO:0005524">
    <property type="term" value="F:ATP binding"/>
    <property type="evidence" value="ECO:0007669"/>
    <property type="project" value="UniProtKB-KW"/>
</dbReference>
<evidence type="ECO:0000313" key="7">
    <source>
        <dbReference type="Proteomes" id="UP000007799"/>
    </source>
</evidence>
<feature type="region of interest" description="Disordered" evidence="4">
    <location>
        <begin position="418"/>
        <end position="574"/>
    </location>
</feature>
<dbReference type="EMBL" id="GL832993">
    <property type="protein sequence ID" value="EGD80456.1"/>
    <property type="molecule type" value="Genomic_DNA"/>
</dbReference>
<evidence type="ECO:0000256" key="1">
    <source>
        <dbReference type="ARBA" id="ARBA00022741"/>
    </source>
</evidence>
<gene>
    <name evidence="6" type="ORF">PTSG_13138</name>
</gene>
<feature type="compositionally biased region" description="Low complexity" evidence="4">
    <location>
        <begin position="478"/>
        <end position="498"/>
    </location>
</feature>
<feature type="compositionally biased region" description="Low complexity" evidence="4">
    <location>
        <begin position="418"/>
        <end position="470"/>
    </location>
</feature>
<dbReference type="GO" id="GO:0004672">
    <property type="term" value="F:protein kinase activity"/>
    <property type="evidence" value="ECO:0007669"/>
    <property type="project" value="InterPro"/>
</dbReference>
<feature type="region of interest" description="Disordered" evidence="4">
    <location>
        <begin position="342"/>
        <end position="389"/>
    </location>
</feature>
<feature type="compositionally biased region" description="Low complexity" evidence="4">
    <location>
        <begin position="533"/>
        <end position="548"/>
    </location>
</feature>
<reference evidence="6" key="1">
    <citation type="submission" date="2009-08" db="EMBL/GenBank/DDBJ databases">
        <title>Annotation of Salpingoeca rosetta.</title>
        <authorList>
            <consortium name="The Broad Institute Genome Sequencing Platform"/>
            <person name="Russ C."/>
            <person name="Cuomo C."/>
            <person name="Burger G."/>
            <person name="Gray M.W."/>
            <person name="Holland P.W.H."/>
            <person name="King N."/>
            <person name="Lang F.B.F."/>
            <person name="Roger A.J."/>
            <person name="Ruiz-Trillo I."/>
            <person name="Young S.K."/>
            <person name="Zeng Q."/>
            <person name="Gargeya S."/>
            <person name="Alvarado L."/>
            <person name="Berlin A."/>
            <person name="Chapman S.B."/>
            <person name="Chen Z."/>
            <person name="Freedman E."/>
            <person name="Gellesch M."/>
            <person name="Goldberg J."/>
            <person name="Griggs A."/>
            <person name="Gujja S."/>
            <person name="Heilman E."/>
            <person name="Heiman D."/>
            <person name="Howarth C."/>
            <person name="Mehta T."/>
            <person name="Neiman D."/>
            <person name="Pearson M."/>
            <person name="Roberts A."/>
            <person name="Saif S."/>
            <person name="Shea T."/>
            <person name="Shenoy N."/>
            <person name="Sisk P."/>
            <person name="Stolte C."/>
            <person name="Sykes S."/>
            <person name="White J."/>
            <person name="Yandava C."/>
            <person name="Haas B."/>
            <person name="Nusbaum C."/>
            <person name="Birren B."/>
        </authorList>
    </citation>
    <scope>NUCLEOTIDE SEQUENCE [LARGE SCALE GENOMIC DNA]</scope>
    <source>
        <strain evidence="6">ATCC 50818</strain>
    </source>
</reference>
<evidence type="ECO:0000256" key="4">
    <source>
        <dbReference type="SAM" id="MobiDB-lite"/>
    </source>
</evidence>
<keyword evidence="6" id="KW-0418">Kinase</keyword>
<dbReference type="PROSITE" id="PS00109">
    <property type="entry name" value="PROTEIN_KINASE_TYR"/>
    <property type="match status" value="1"/>
</dbReference>
<dbReference type="OrthoDB" id="346907at2759"/>
<dbReference type="InParanoid" id="F2US51"/>
<dbReference type="AlphaFoldDB" id="F2US51"/>
<dbReference type="InterPro" id="IPR000719">
    <property type="entry name" value="Prot_kinase_dom"/>
</dbReference>
<feature type="compositionally biased region" description="Low complexity" evidence="4">
    <location>
        <begin position="342"/>
        <end position="370"/>
    </location>
</feature>
<name>F2US51_SALR5</name>
<dbReference type="PROSITE" id="PS50011">
    <property type="entry name" value="PROTEIN_KINASE_DOM"/>
    <property type="match status" value="1"/>
</dbReference>
<dbReference type="SUPFAM" id="SSF56112">
    <property type="entry name" value="Protein kinase-like (PK-like)"/>
    <property type="match status" value="1"/>
</dbReference>
<dbReference type="KEGG" id="sre:PTSG_13138"/>
<keyword evidence="7" id="KW-1185">Reference proteome</keyword>
<feature type="compositionally biased region" description="Acidic residues" evidence="4">
    <location>
        <begin position="230"/>
        <end position="247"/>
    </location>
</feature>
<dbReference type="Proteomes" id="UP000007799">
    <property type="component" value="Unassembled WGS sequence"/>
</dbReference>
<keyword evidence="1" id="KW-0547">Nucleotide-binding</keyword>
<proteinExistence type="predicted"/>
<evidence type="ECO:0000259" key="5">
    <source>
        <dbReference type="PROSITE" id="PS50011"/>
    </source>
</evidence>